<dbReference type="EC" id="2.4.1.18" evidence="3"/>
<dbReference type="GO" id="GO:0005975">
    <property type="term" value="P:carbohydrate metabolic process"/>
    <property type="evidence" value="ECO:0007669"/>
    <property type="project" value="InterPro"/>
</dbReference>
<dbReference type="Gene3D" id="2.60.40.10">
    <property type="entry name" value="Immunoglobulins"/>
    <property type="match status" value="1"/>
</dbReference>
<accession>A0A0F7UKN9</accession>
<dbReference type="CDD" id="cd11325">
    <property type="entry name" value="AmyAc_GTHase"/>
    <property type="match status" value="1"/>
</dbReference>
<protein>
    <recommendedName>
        <fullName evidence="3">1,4-alpha-glucan branching enzyme</fullName>
        <ecNumber evidence="3">2.4.1.18</ecNumber>
    </recommendedName>
</protein>
<evidence type="ECO:0000256" key="1">
    <source>
        <dbReference type="ARBA" id="ARBA00000826"/>
    </source>
</evidence>
<gene>
    <name evidence="7" type="ORF">BN1204_063470</name>
</gene>
<feature type="domain" description="Glycosyl hydrolase family 13 catalytic" evidence="6">
    <location>
        <begin position="502"/>
        <end position="848"/>
    </location>
</feature>
<dbReference type="GO" id="GO:0043169">
    <property type="term" value="F:cation binding"/>
    <property type="evidence" value="ECO:0007669"/>
    <property type="project" value="InterPro"/>
</dbReference>
<dbReference type="Pfam" id="PF00128">
    <property type="entry name" value="Alpha-amylase"/>
    <property type="match status" value="1"/>
</dbReference>
<dbReference type="EMBL" id="LN714487">
    <property type="protein sequence ID" value="CEL70664.1"/>
    <property type="molecule type" value="Genomic_DNA"/>
</dbReference>
<organism evidence="7">
    <name type="scientific">Neospora caninum (strain Liverpool)</name>
    <dbReference type="NCBI Taxonomy" id="572307"/>
    <lineage>
        <taxon>Eukaryota</taxon>
        <taxon>Sar</taxon>
        <taxon>Alveolata</taxon>
        <taxon>Apicomplexa</taxon>
        <taxon>Conoidasida</taxon>
        <taxon>Coccidia</taxon>
        <taxon>Eucoccidiorida</taxon>
        <taxon>Eimeriorina</taxon>
        <taxon>Sarcocystidae</taxon>
        <taxon>Neospora</taxon>
    </lineage>
</organism>
<evidence type="ECO:0000259" key="6">
    <source>
        <dbReference type="SMART" id="SM00642"/>
    </source>
</evidence>
<dbReference type="InterPro" id="IPR004193">
    <property type="entry name" value="Glyco_hydro_13_N"/>
</dbReference>
<dbReference type="SUPFAM" id="SSF81296">
    <property type="entry name" value="E set domains"/>
    <property type="match status" value="1"/>
</dbReference>
<dbReference type="SUPFAM" id="SSF51011">
    <property type="entry name" value="Glycosyl hydrolase domain"/>
    <property type="match status" value="1"/>
</dbReference>
<feature type="region of interest" description="Disordered" evidence="5">
    <location>
        <begin position="293"/>
        <end position="359"/>
    </location>
</feature>
<feature type="region of interest" description="Disordered" evidence="5">
    <location>
        <begin position="251"/>
        <end position="279"/>
    </location>
</feature>
<sequence>MHTTPTHAPCLLFSRDPRVSPPDGPAALASEDKPSQAAAQTKACFVSTADETRICEDSEKMSVGNLRASAKLHGMTDAAPRCCGDSGDFSPDGGDSEQFSSPRPPFSPLSRLPVSAPVGTSHDPATAAESSPGGGAAEEETRAEKEKRSEGVAGFDPTGGRHLAGESEGPSVGSGEGESGAASESEVKSGEAGLRAFPASSSRERHWPQKEKREDALADGASSGCGSREMPNTASQSQGLSGFFAALLGGKEADGAAGPPPRPCGAPGSPCFSPPGEGEVETAIHDTAVARAGTNASSSAFPPPRGCMGQDGEARDEEVEGESAAKNGGRDRGEQSAAESRSTRASEDSLEARDTRELEEAETAQLLREHGGKMGAVVLGDSDEELCLFRLWGPHVAQCWVQLNLPKKGDSPRRFEMQNEGKAFWGTVLRGVPLGTPYEFVIHSNWNDCFAQEGHELHRRDPYARQTDFFSNTCYVTDASRFPWTHLQTYNAPTWNKLIIYELHPGTFSPAVAGRTVFETLMDKLDYIQSLNFNAIEFMPVQEFGGEWGYNPRLLLSIHGKYGTPDQLRRLVDKCHEKGVAVIFDLVLNHGSSKLNSLWNWDGYGKDSSGGIYFEGGGDSGWGRKFSFHKREVRDMIIAAAFCFVEEFGADGLRLDSVHNMPWDLLQELTHAVRSKHPSKILIAEVTPENPQICNGAGFDSCWIHSTYYDAVKVTRGQDGNHHVDMLRAMIDIHRGFHKSHQCVNSVLGSHDQAGNKQGGHTDGRAGRYFVNLFGGRNNWHSRAQCRMWYSLQAVSRGLPMMFMGTETHQDGWWDCAESHRMNWGLVDGQDSHAQEMMKLVAAANKLRLSFPSLTDDDSLVRFPHLDYQNRVLGFVRGSLLIVLNCSESQWENRDYEVLTECANRSFKEIFNSQSAEFGGWEGSWSSRDRNLVSSAQARLAVNLPKWSVTVYELQA</sequence>
<evidence type="ECO:0000256" key="5">
    <source>
        <dbReference type="SAM" id="MobiDB-lite"/>
    </source>
</evidence>
<proteinExistence type="inferred from homology"/>
<evidence type="ECO:0000313" key="7">
    <source>
        <dbReference type="EMBL" id="CEL70664.1"/>
    </source>
</evidence>
<dbReference type="Pfam" id="PF02922">
    <property type="entry name" value="CBM_48"/>
    <property type="match status" value="1"/>
</dbReference>
<evidence type="ECO:0000256" key="3">
    <source>
        <dbReference type="ARBA" id="ARBA00012541"/>
    </source>
</evidence>
<dbReference type="GO" id="GO:0003844">
    <property type="term" value="F:1,4-alpha-glucan branching enzyme activity"/>
    <property type="evidence" value="ECO:0007669"/>
    <property type="project" value="UniProtKB-EC"/>
</dbReference>
<dbReference type="Gene3D" id="3.20.20.80">
    <property type="entry name" value="Glycosidases"/>
    <property type="match status" value="1"/>
</dbReference>
<dbReference type="Gene3D" id="2.60.40.1180">
    <property type="entry name" value="Golgi alpha-mannosidase II"/>
    <property type="match status" value="1"/>
</dbReference>
<dbReference type="SMART" id="SM00642">
    <property type="entry name" value="Aamy"/>
    <property type="match status" value="1"/>
</dbReference>
<feature type="region of interest" description="Disordered" evidence="5">
    <location>
        <begin position="73"/>
        <end position="238"/>
    </location>
</feature>
<dbReference type="SUPFAM" id="SSF51445">
    <property type="entry name" value="(Trans)glycosidases"/>
    <property type="match status" value="1"/>
</dbReference>
<dbReference type="Pfam" id="PF02806">
    <property type="entry name" value="Alpha-amylase_C"/>
    <property type="match status" value="1"/>
</dbReference>
<dbReference type="AlphaFoldDB" id="A0A0F7UKN9"/>
<feature type="compositionally biased region" description="Low complexity" evidence="5">
    <location>
        <begin position="84"/>
        <end position="93"/>
    </location>
</feature>
<keyword evidence="4" id="KW-0808">Transferase</keyword>
<evidence type="ECO:0000256" key="4">
    <source>
        <dbReference type="ARBA" id="ARBA00022679"/>
    </source>
</evidence>
<comment type="similarity">
    <text evidence="2">Belongs to the glycosyl hydrolase 13 family. GlgB subfamily.</text>
</comment>
<feature type="compositionally biased region" description="Basic and acidic residues" evidence="5">
    <location>
        <begin position="139"/>
        <end position="150"/>
    </location>
</feature>
<dbReference type="PANTHER" id="PTHR43651">
    <property type="entry name" value="1,4-ALPHA-GLUCAN-BRANCHING ENZYME"/>
    <property type="match status" value="1"/>
</dbReference>
<dbReference type="InterPro" id="IPR006048">
    <property type="entry name" value="A-amylase/branching_C"/>
</dbReference>
<dbReference type="InterPro" id="IPR013780">
    <property type="entry name" value="Glyco_hydro_b"/>
</dbReference>
<dbReference type="InterPro" id="IPR006047">
    <property type="entry name" value="GH13_cat_dom"/>
</dbReference>
<dbReference type="InterPro" id="IPR014756">
    <property type="entry name" value="Ig_E-set"/>
</dbReference>
<feature type="compositionally biased region" description="Basic and acidic residues" evidence="5">
    <location>
        <begin position="341"/>
        <end position="358"/>
    </location>
</feature>
<dbReference type="InterPro" id="IPR013783">
    <property type="entry name" value="Ig-like_fold"/>
</dbReference>
<reference evidence="7" key="1">
    <citation type="journal article" date="2015" name="PLoS ONE">
        <title>Comprehensive Evaluation of Toxoplasma gondii VEG and Neospora caninum LIV Genomes with Tachyzoite Stage Transcriptome and Proteome Defines Novel Transcript Features.</title>
        <authorList>
            <person name="Ramaprasad A."/>
            <person name="Mourier T."/>
            <person name="Naeem R."/>
            <person name="Malas T.B."/>
            <person name="Moussa E."/>
            <person name="Panigrahi A."/>
            <person name="Vermont S.J."/>
            <person name="Otto T.D."/>
            <person name="Wastling J."/>
            <person name="Pain A."/>
        </authorList>
    </citation>
    <scope>NUCLEOTIDE SEQUENCE</scope>
    <source>
        <strain evidence="7">Liverpool</strain>
    </source>
</reference>
<dbReference type="InterPro" id="IPR017853">
    <property type="entry name" value="GH"/>
</dbReference>
<feature type="region of interest" description="Disordered" evidence="5">
    <location>
        <begin position="1"/>
        <end position="39"/>
    </location>
</feature>
<evidence type="ECO:0000256" key="2">
    <source>
        <dbReference type="ARBA" id="ARBA00009000"/>
    </source>
</evidence>
<dbReference type="PANTHER" id="PTHR43651:SF11">
    <property type="entry name" value="MALTO-OLIGOSYLTREHALOSE TREHALOHYDROLASE"/>
    <property type="match status" value="1"/>
</dbReference>
<name>A0A0F7UKN9_NEOCL</name>
<comment type="catalytic activity">
    <reaction evidence="1">
        <text>Transfers a segment of a (1-&gt;4)-alpha-D-glucan chain to a primary hydroxy group in a similar glucan chain.</text>
        <dbReference type="EC" id="2.4.1.18"/>
    </reaction>
</comment>
<feature type="compositionally biased region" description="Basic and acidic residues" evidence="5">
    <location>
        <begin position="202"/>
        <end position="216"/>
    </location>
</feature>
<dbReference type="GO" id="GO:0004553">
    <property type="term" value="F:hydrolase activity, hydrolyzing O-glycosyl compounds"/>
    <property type="evidence" value="ECO:0007669"/>
    <property type="project" value="InterPro"/>
</dbReference>